<dbReference type="Pfam" id="PF13749">
    <property type="entry name" value="HATPase_c_4"/>
    <property type="match status" value="1"/>
</dbReference>
<evidence type="ECO:0000313" key="6">
    <source>
        <dbReference type="Proteomes" id="UP000254236"/>
    </source>
</evidence>
<feature type="domain" description="Schlafen AlbA-2" evidence="2">
    <location>
        <begin position="27"/>
        <end position="140"/>
    </location>
</feature>
<evidence type="ECO:0000313" key="4">
    <source>
        <dbReference type="EMBL" id="AXK47082.1"/>
    </source>
</evidence>
<dbReference type="Pfam" id="PF04326">
    <property type="entry name" value="SLFN_AlbA_2"/>
    <property type="match status" value="1"/>
</dbReference>
<dbReference type="InterPro" id="IPR038461">
    <property type="entry name" value="Schlafen_AlbA_2_dom_sf"/>
</dbReference>
<evidence type="ECO:0000313" key="7">
    <source>
        <dbReference type="Proteomes" id="UP000282185"/>
    </source>
</evidence>
<evidence type="ECO:0000313" key="5">
    <source>
        <dbReference type="EMBL" id="RRR21445.1"/>
    </source>
</evidence>
<proteinExistence type="predicted"/>
<dbReference type="InterPro" id="IPR038475">
    <property type="entry name" value="RecG_C_sf"/>
</dbReference>
<dbReference type="PANTHER" id="PTHR30595">
    <property type="entry name" value="GLPR-RELATED TRANSCRIPTIONAL REPRESSOR"/>
    <property type="match status" value="1"/>
</dbReference>
<dbReference type="InterPro" id="IPR007421">
    <property type="entry name" value="Schlafen_AlbA_2_dom"/>
</dbReference>
<gene>
    <name evidence="3" type="ORF">DWV08_00045</name>
    <name evidence="4" type="ORF">DWV08_16660</name>
    <name evidence="5" type="ORF">DXU92_13945</name>
</gene>
<dbReference type="AlphaFoldDB" id="A0A345YJS1"/>
<dbReference type="OrthoDB" id="9805115at2"/>
<evidence type="ECO:0000313" key="3">
    <source>
        <dbReference type="EMBL" id="AXK44173.1"/>
    </source>
</evidence>
<reference evidence="5 7" key="2">
    <citation type="submission" date="2018-08" db="EMBL/GenBank/DDBJ databases">
        <title>Brachybacterium saurashtrense DSM 23186.</title>
        <authorList>
            <person name="Li Y."/>
        </authorList>
    </citation>
    <scope>NUCLEOTIDE SEQUENCE [LARGE SCALE GENOMIC DNA]</scope>
    <source>
        <strain evidence="5 7">DSM 23186</strain>
    </source>
</reference>
<dbReference type="Gene3D" id="3.30.565.60">
    <property type="match status" value="1"/>
</dbReference>
<evidence type="ECO:0000256" key="1">
    <source>
        <dbReference type="SAM" id="MobiDB-lite"/>
    </source>
</evidence>
<dbReference type="PANTHER" id="PTHR30595:SF6">
    <property type="entry name" value="SCHLAFEN ALBA-2 DOMAIN-CONTAINING PROTEIN"/>
    <property type="match status" value="1"/>
</dbReference>
<sequence length="585" mass="62547">MYVCHMVSTREELEALLAELRAHRGDSTSVEVKQARHGMPEDIGTTLCAFANMPDGGLLILGVSETGGFSTTGVEDPAAIEAGLATIARQTVKPAPYIETDSLDHDGLWVVTCRVAPLAPSAKPATYRGDAYLRQADGDYVMGPADLHMIEVAGLHDRERLDYDSAVVSGSARADFDEELVDSLIHHAQRTSPRLRQMDRETVLRQLGAVSESGTPTTAGLYALGNYPQGLLPALRVTAAVQLPRDGSGARTQNLQVFDGPLPDLLSSALQWVSANLSTRQVYGADGNLRSLPELPLQAVREAIANALVHRDLGPDTLGVGRSIDIRMTAGALTVTSPGGLRGVTLRQIMGSSHARAAVNQRLYAIAQFLRTADGANIIEGEGGGVTEILRSTVEADLRRPRLIDTGVTFTTIIWRGAIVDADDERWLRERAEGRPLTHLQKQVLLRARDRKSWRVEDLRAEFSPLSQQEADEQLAQLVRWGLITADLSDDVPVSMAPVARPSGTGRAGGSAAPGRDHPGGKNGPPVLTAMGDGATAAQVIERTGLTPRQVTYALSKLQDAGLVAMSGGQGKRGTIYTPTPTSRD</sequence>
<accession>A0A345YJS1</accession>
<dbReference type="Proteomes" id="UP000282185">
    <property type="component" value="Unassembled WGS sequence"/>
</dbReference>
<evidence type="ECO:0000259" key="2">
    <source>
        <dbReference type="Pfam" id="PF04326"/>
    </source>
</evidence>
<feature type="region of interest" description="Disordered" evidence="1">
    <location>
        <begin position="496"/>
        <end position="531"/>
    </location>
</feature>
<dbReference type="EMBL" id="QSWH01000007">
    <property type="protein sequence ID" value="RRR21445.1"/>
    <property type="molecule type" value="Genomic_DNA"/>
</dbReference>
<keyword evidence="6" id="KW-1185">Reference proteome</keyword>
<dbReference type="InterPro" id="IPR036390">
    <property type="entry name" value="WH_DNA-bd_sf"/>
</dbReference>
<dbReference type="KEGG" id="bsau:DWV08_16660"/>
<protein>
    <submittedName>
        <fullName evidence="5">ATPase</fullName>
    </submittedName>
</protein>
<reference evidence="3 6" key="1">
    <citation type="submission" date="2018-07" db="EMBL/GenBank/DDBJ databases">
        <title>Brachybacterium saurashtrense DSM 23186 genome sequence.</title>
        <authorList>
            <person name="Guo L."/>
        </authorList>
    </citation>
    <scope>NUCLEOTIDE SEQUENCE [LARGE SCALE GENOMIC DNA]</scope>
    <source>
        <strain evidence="3 6">DSM 23186</strain>
    </source>
</reference>
<dbReference type="KEGG" id="bsau:DWV08_00045"/>
<dbReference type="Proteomes" id="UP000254236">
    <property type="component" value="Chromosome"/>
</dbReference>
<name>A0A345YJS1_9MICO</name>
<dbReference type="EMBL" id="CP031356">
    <property type="protein sequence ID" value="AXK47082.1"/>
    <property type="molecule type" value="Genomic_DNA"/>
</dbReference>
<dbReference type="SUPFAM" id="SSF46785">
    <property type="entry name" value="Winged helix' DNA-binding domain"/>
    <property type="match status" value="1"/>
</dbReference>
<dbReference type="EMBL" id="CP031356">
    <property type="protein sequence ID" value="AXK44173.1"/>
    <property type="molecule type" value="Genomic_DNA"/>
</dbReference>
<dbReference type="Gene3D" id="3.30.950.30">
    <property type="entry name" value="Schlafen, AAA domain"/>
    <property type="match status" value="1"/>
</dbReference>
<organism evidence="5 7">
    <name type="scientific">Brachybacterium saurashtrense</name>
    <dbReference type="NCBI Taxonomy" id="556288"/>
    <lineage>
        <taxon>Bacteria</taxon>
        <taxon>Bacillati</taxon>
        <taxon>Actinomycetota</taxon>
        <taxon>Actinomycetes</taxon>
        <taxon>Micrococcales</taxon>
        <taxon>Dermabacteraceae</taxon>
        <taxon>Brachybacterium</taxon>
    </lineage>
</organism>